<feature type="domain" description="Bacterial Ig-like" evidence="4">
    <location>
        <begin position="809"/>
        <end position="895"/>
    </location>
</feature>
<comment type="caution">
    <text evidence="5">The sequence shown here is derived from an EMBL/GenBank/DDBJ whole genome shotgun (WGS) entry which is preliminary data.</text>
</comment>
<evidence type="ECO:0000259" key="4">
    <source>
        <dbReference type="Pfam" id="PF16640"/>
    </source>
</evidence>
<dbReference type="Gene3D" id="2.60.40.10">
    <property type="entry name" value="Immunoglobulins"/>
    <property type="match status" value="3"/>
</dbReference>
<keyword evidence="6" id="KW-1185">Reference proteome</keyword>
<dbReference type="InterPro" id="IPR013783">
    <property type="entry name" value="Ig-like_fold"/>
</dbReference>
<dbReference type="GO" id="GO:0008270">
    <property type="term" value="F:zinc ion binding"/>
    <property type="evidence" value="ECO:0007669"/>
    <property type="project" value="UniProtKB-KW"/>
</dbReference>
<dbReference type="RefSeq" id="WP_179486725.1">
    <property type="nucleotide sequence ID" value="NZ_JACCCW010000001.1"/>
</dbReference>
<dbReference type="AlphaFoldDB" id="A0A7Y9PDB5"/>
<dbReference type="PANTHER" id="PTHR24104">
    <property type="entry name" value="E3 UBIQUITIN-PROTEIN LIGASE NHLRC1-RELATED"/>
    <property type="match status" value="1"/>
</dbReference>
<dbReference type="Proteomes" id="UP000589520">
    <property type="component" value="Unassembled WGS sequence"/>
</dbReference>
<dbReference type="PROSITE" id="PS51125">
    <property type="entry name" value="NHL"/>
    <property type="match status" value="1"/>
</dbReference>
<feature type="transmembrane region" description="Helical" evidence="3">
    <location>
        <begin position="1167"/>
        <end position="1187"/>
    </location>
</feature>
<dbReference type="EMBL" id="JACCCW010000001">
    <property type="protein sequence ID" value="NYF77827.1"/>
    <property type="molecule type" value="Genomic_DNA"/>
</dbReference>
<evidence type="ECO:0000256" key="2">
    <source>
        <dbReference type="PROSITE-ProRule" id="PRU00504"/>
    </source>
</evidence>
<evidence type="ECO:0000256" key="1">
    <source>
        <dbReference type="ARBA" id="ARBA00022737"/>
    </source>
</evidence>
<dbReference type="SUPFAM" id="SSF101898">
    <property type="entry name" value="NHL repeat"/>
    <property type="match status" value="2"/>
</dbReference>
<keyword evidence="3" id="KW-0472">Membrane</keyword>
<evidence type="ECO:0000313" key="5">
    <source>
        <dbReference type="EMBL" id="NYF77827.1"/>
    </source>
</evidence>
<sequence>MTGTPWAHSSRVATLFVLLLSLASVAGLRALAQAPPVVATSTVTLAAGFSAGPAVTDACGDLYVYEGGATGIVEIEAGTGKVTTIIANAQGYNSSGTALYMDPEKKNLYFPDFSNFYTTHFDQLPITNCVPGAINDAFANNLGDLGNYYYGTVQDAAGDAAGNVYFNTSSNVTQAIYKETYSASAETYADSQILTWKNNIVFIAADAAGDVFFVDNVSQNVYELAISGTSYPDPPTILVQAAAFKTISGLSFDPLGNLYIADSGASLIFEVPLENGALNPADVFATAAVGAPYKVSVDASHNIYLSNGQGAAKLKPGSAIAPATAVGSTSATFPITYVFNAATTPESISVANGTSITAPFAIGTGATGACAVGTAQAALSSCTVNLTYTPTAVGKQTSAVTLGYSSSALMSDVFGVGQGAAATIDPGTITPSTTTLTAPSGVTVDSVGNVFVTDSTANTLTEFAAGSAGSGTTISTGTLSLSGPKGVAVDPAGNIFIADTGNNRVVEIPVVNGVLTNASAFALSPTLKAPQGVAVDGSGNLFISDTGDNNLLLIPNINGALSFAAAQSFGASLDGPTALAFDQNGDLFLAESGNNDVLEFTAPVGSAAQVQVAAGFTTPTGLATDASNSLFVVDSGSGSVVRFPNVNGVLGEKTLVGGTIFNPIGVAVDASGNLYVTDSTDSLVAEIARVTAALQFGGVNVGATGTETSQINSSGNLPLTFMTPDYTIQAASAPGFVVTGDTCIGATLAPGSACAVTATYTPTAPQLNAQENLTLSANGSNGTPIIQLIGTGAHLSPSTLTLVLTSPAGATTLNAGQSVTFTATIGTGTDTAVVGGSVEFFVNGTQVETVKVKSGSAVLTLKDGLPGGQAVVVATYTDDVIHYGSSSAQLTETVNALSDTMTLAISGATLYINPLSVNDNSANAAGPAITLTATIVPSSSVAPGGTVTFFAGSTNLGIISVVPSSSGGYVAQFATTALRAGTTNVVEDGSYLSSYNITAVYSGDNIYEGANAGAGPIYVVGPPPLSAAPVCATESTPTCHVNTTGATFTVTPTSPTITVASSTASGQVSGSATLTITSYGGWQGVLTFTCAGLPAYATCAPFPGAPVVNYSTAAVTYPQQTISFIINTNVAPLAPTASSMIWWVGGMGGLALLMVRRRIRKLGYLRAGQWMSVAGLLLLMVTSIMGVTACSSSSKTFTTPTGTSNVTVTVRGAQGIPTTTNVALQDSSVPPINITLVVK</sequence>
<keyword evidence="1" id="KW-0677">Repeat</keyword>
<dbReference type="InterPro" id="IPR001258">
    <property type="entry name" value="NHL_repeat"/>
</dbReference>
<reference evidence="5 6" key="1">
    <citation type="submission" date="2020-07" db="EMBL/GenBank/DDBJ databases">
        <title>Genomic Encyclopedia of Type Strains, Phase IV (KMG-V): Genome sequencing to study the core and pangenomes of soil and plant-associated prokaryotes.</title>
        <authorList>
            <person name="Whitman W."/>
        </authorList>
    </citation>
    <scope>NUCLEOTIDE SEQUENCE [LARGE SCALE GENOMIC DNA]</scope>
    <source>
        <strain evidence="5 6">X4EP2</strain>
    </source>
</reference>
<feature type="transmembrane region" description="Helical" evidence="3">
    <location>
        <begin position="1133"/>
        <end position="1155"/>
    </location>
</feature>
<name>A0A7Y9PDB5_9BACT</name>
<protein>
    <submittedName>
        <fullName evidence="5">Sugar lactone lactonase YvrE</fullName>
    </submittedName>
</protein>
<feature type="repeat" description="NHL" evidence="2">
    <location>
        <begin position="481"/>
        <end position="506"/>
    </location>
</feature>
<proteinExistence type="predicted"/>
<dbReference type="Gene3D" id="2.40.10.500">
    <property type="match status" value="3"/>
</dbReference>
<dbReference type="Gene3D" id="2.120.10.30">
    <property type="entry name" value="TolB, C-terminal domain"/>
    <property type="match status" value="1"/>
</dbReference>
<keyword evidence="3" id="KW-0812">Transmembrane</keyword>
<dbReference type="PANTHER" id="PTHR24104:SF25">
    <property type="entry name" value="PROTEIN LIN-41"/>
    <property type="match status" value="1"/>
</dbReference>
<evidence type="ECO:0000256" key="3">
    <source>
        <dbReference type="SAM" id="Phobius"/>
    </source>
</evidence>
<accession>A0A7Y9PDB5</accession>
<gene>
    <name evidence="5" type="ORF">HDF17_000114</name>
</gene>
<keyword evidence="3" id="KW-1133">Transmembrane helix</keyword>
<dbReference type="InterPro" id="IPR032109">
    <property type="entry name" value="Big_3_5"/>
</dbReference>
<dbReference type="InterPro" id="IPR050952">
    <property type="entry name" value="TRIM-NHL_E3_ligases"/>
</dbReference>
<dbReference type="CDD" id="cd05819">
    <property type="entry name" value="NHL"/>
    <property type="match status" value="1"/>
</dbReference>
<dbReference type="Pfam" id="PF16640">
    <property type="entry name" value="Big_3_5"/>
    <property type="match status" value="1"/>
</dbReference>
<dbReference type="Pfam" id="PF01436">
    <property type="entry name" value="NHL"/>
    <property type="match status" value="1"/>
</dbReference>
<organism evidence="5 6">
    <name type="scientific">Granulicella arctica</name>
    <dbReference type="NCBI Taxonomy" id="940613"/>
    <lineage>
        <taxon>Bacteria</taxon>
        <taxon>Pseudomonadati</taxon>
        <taxon>Acidobacteriota</taxon>
        <taxon>Terriglobia</taxon>
        <taxon>Terriglobales</taxon>
        <taxon>Acidobacteriaceae</taxon>
        <taxon>Granulicella</taxon>
    </lineage>
</organism>
<dbReference type="InterPro" id="IPR011042">
    <property type="entry name" value="6-blade_b-propeller_TolB-like"/>
</dbReference>
<evidence type="ECO:0000313" key="6">
    <source>
        <dbReference type="Proteomes" id="UP000589520"/>
    </source>
</evidence>